<dbReference type="Pfam" id="PF09413">
    <property type="entry name" value="DUF2007"/>
    <property type="match status" value="1"/>
</dbReference>
<evidence type="ECO:0000259" key="2">
    <source>
        <dbReference type="Pfam" id="PF09413"/>
    </source>
</evidence>
<reference evidence="3 4" key="1">
    <citation type="journal article" date="2010" name="Stand. Genomic Sci.">
        <title>Complete genome sequence of Marinobacter adhaerens type strain (HP15), a diatom-interacting marine microorganism.</title>
        <authorList>
            <person name="Gardes A."/>
            <person name="Kaeppel E."/>
            <person name="Shehzad A."/>
            <person name="Seebah S."/>
            <person name="Teeling H."/>
            <person name="Yarza P."/>
            <person name="Glockner F.O."/>
            <person name="Grossart H.P."/>
            <person name="Ullrich M.S."/>
        </authorList>
    </citation>
    <scope>NUCLEOTIDE SEQUENCE [LARGE SCALE GENOMIC DNA]</scope>
    <source>
        <strain evidence="4">DSM 23420 / HP15</strain>
    </source>
</reference>
<dbReference type="RefSeq" id="WP_014576365.1">
    <property type="nucleotide sequence ID" value="NC_017506.1"/>
</dbReference>
<dbReference type="AlphaFoldDB" id="E4PET7"/>
<dbReference type="eggNOG" id="ENOG50335D5">
    <property type="taxonomic scope" value="Bacteria"/>
</dbReference>
<dbReference type="InterPro" id="IPR018551">
    <property type="entry name" value="DUF2007"/>
</dbReference>
<evidence type="ECO:0000256" key="1">
    <source>
        <dbReference type="SAM" id="Phobius"/>
    </source>
</evidence>
<dbReference type="Gene3D" id="3.30.70.790">
    <property type="entry name" value="UreE, C-terminal domain"/>
    <property type="match status" value="1"/>
</dbReference>
<dbReference type="InterPro" id="IPR011322">
    <property type="entry name" value="N-reg_PII-like_a/b"/>
</dbReference>
<evidence type="ECO:0000313" key="3">
    <source>
        <dbReference type="EMBL" id="ADP96642.1"/>
    </source>
</evidence>
<keyword evidence="1" id="KW-1133">Transmembrane helix</keyword>
<gene>
    <name evidence="3" type="ordered locus">HP15_878</name>
</gene>
<feature type="domain" description="DUF2007" evidence="2">
    <location>
        <begin position="4"/>
        <end position="68"/>
    </location>
</feature>
<sequence length="108" mass="11871">MLQIAYRARDITEAHIVAGLLEANGIEAHVGGHYLQGAMGDIGAAGFSNVHVDDEDLYRARQLVSEYEQTSGSSLSRAASDQEDRPDHYARWFLLALAIVALILLQIY</sequence>
<organism evidence="3 4">
    <name type="scientific">Marinobacter adhaerens (strain DSM 23420 / HP15)</name>
    <dbReference type="NCBI Taxonomy" id="225937"/>
    <lineage>
        <taxon>Bacteria</taxon>
        <taxon>Pseudomonadati</taxon>
        <taxon>Pseudomonadota</taxon>
        <taxon>Gammaproteobacteria</taxon>
        <taxon>Pseudomonadales</taxon>
        <taxon>Marinobacteraceae</taxon>
        <taxon>Marinobacter</taxon>
    </lineage>
</organism>
<dbReference type="KEGG" id="mad:HP15_878"/>
<dbReference type="HOGENOM" id="CLU_155686_1_0_6"/>
<name>E4PET7_MARAH</name>
<accession>E4PET7</accession>
<keyword evidence="1" id="KW-0812">Transmembrane</keyword>
<reference evidence="4" key="2">
    <citation type="submission" date="2010-02" db="EMBL/GenBank/DDBJ databases">
        <title>Complete genome sequence of Marinobacter adhaerens type strain (HP15).</title>
        <authorList>
            <person name="Gaerdes A.A.M."/>
            <person name="Kaeppel E."/>
            <person name="Shezad A."/>
            <person name="Seebah S."/>
            <person name="Teeling H."/>
            <person name="Yarza P."/>
            <person name="Gloeckner F.O."/>
            <person name="Ullrich M.S."/>
        </authorList>
    </citation>
    <scope>NUCLEOTIDE SEQUENCE [LARGE SCALE GENOMIC DNA]</scope>
    <source>
        <strain evidence="4">DSM 23420 / HP15</strain>
    </source>
</reference>
<dbReference type="PATRIC" id="fig|225937.3.peg.890"/>
<proteinExistence type="predicted"/>
<dbReference type="SUPFAM" id="SSF54913">
    <property type="entry name" value="GlnB-like"/>
    <property type="match status" value="1"/>
</dbReference>
<dbReference type="GeneID" id="78559484"/>
<dbReference type="STRING" id="225937.HP15_878"/>
<feature type="transmembrane region" description="Helical" evidence="1">
    <location>
        <begin position="89"/>
        <end position="107"/>
    </location>
</feature>
<protein>
    <recommendedName>
        <fullName evidence="2">DUF2007 domain-containing protein</fullName>
    </recommendedName>
</protein>
<evidence type="ECO:0000313" key="4">
    <source>
        <dbReference type="Proteomes" id="UP000007077"/>
    </source>
</evidence>
<keyword evidence="1" id="KW-0472">Membrane</keyword>
<dbReference type="Proteomes" id="UP000007077">
    <property type="component" value="Chromosome"/>
</dbReference>
<dbReference type="EMBL" id="CP001978">
    <property type="protein sequence ID" value="ADP96642.1"/>
    <property type="molecule type" value="Genomic_DNA"/>
</dbReference>